<keyword evidence="3" id="KW-1185">Reference proteome</keyword>
<dbReference type="RefSeq" id="WP_189940106.1">
    <property type="nucleotide sequence ID" value="NZ_BMSX01000012.1"/>
</dbReference>
<evidence type="ECO:0000313" key="2">
    <source>
        <dbReference type="EMBL" id="GGR29246.1"/>
    </source>
</evidence>
<dbReference type="Pfam" id="PF00403">
    <property type="entry name" value="HMA"/>
    <property type="match status" value="1"/>
</dbReference>
<name>A0A918FC21_9ACTN</name>
<feature type="domain" description="HMA" evidence="1">
    <location>
        <begin position="2"/>
        <end position="66"/>
    </location>
</feature>
<evidence type="ECO:0000313" key="3">
    <source>
        <dbReference type="Proteomes" id="UP000658320"/>
    </source>
</evidence>
<proteinExistence type="predicted"/>
<evidence type="ECO:0000259" key="1">
    <source>
        <dbReference type="PROSITE" id="PS50846"/>
    </source>
</evidence>
<organism evidence="2 3">
    <name type="scientific">Streptomyces aurantiogriseus</name>
    <dbReference type="NCBI Taxonomy" id="66870"/>
    <lineage>
        <taxon>Bacteria</taxon>
        <taxon>Bacillati</taxon>
        <taxon>Actinomycetota</taxon>
        <taxon>Actinomycetes</taxon>
        <taxon>Kitasatosporales</taxon>
        <taxon>Streptomycetaceae</taxon>
        <taxon>Streptomyces</taxon>
    </lineage>
</organism>
<comment type="caution">
    <text evidence="2">The sequence shown here is derived from an EMBL/GenBank/DDBJ whole genome shotgun (WGS) entry which is preliminary data.</text>
</comment>
<sequence>MAEKTYTVAGMRCGRCAAGVAEKLVEVSGVTEVDVDVRAGRVTVRGEIVDGDAVCAAIDEAGYRATESAPHAAA</sequence>
<dbReference type="PROSITE" id="PS50846">
    <property type="entry name" value="HMA_2"/>
    <property type="match status" value="1"/>
</dbReference>
<reference evidence="2" key="2">
    <citation type="submission" date="2020-09" db="EMBL/GenBank/DDBJ databases">
        <authorList>
            <person name="Sun Q."/>
            <person name="Ohkuma M."/>
        </authorList>
    </citation>
    <scope>NUCLEOTIDE SEQUENCE</scope>
    <source>
        <strain evidence="2">JCM 4346</strain>
    </source>
</reference>
<dbReference type="GO" id="GO:0046872">
    <property type="term" value="F:metal ion binding"/>
    <property type="evidence" value="ECO:0007669"/>
    <property type="project" value="InterPro"/>
</dbReference>
<accession>A0A918FC21</accession>
<dbReference type="Gene3D" id="3.30.70.100">
    <property type="match status" value="1"/>
</dbReference>
<dbReference type="AlphaFoldDB" id="A0A918FC21"/>
<dbReference type="InterPro" id="IPR036163">
    <property type="entry name" value="HMA_dom_sf"/>
</dbReference>
<dbReference type="CDD" id="cd00371">
    <property type="entry name" value="HMA"/>
    <property type="match status" value="1"/>
</dbReference>
<gene>
    <name evidence="2" type="ORF">GCM10010251_51850</name>
</gene>
<dbReference type="EMBL" id="BMSX01000012">
    <property type="protein sequence ID" value="GGR29246.1"/>
    <property type="molecule type" value="Genomic_DNA"/>
</dbReference>
<dbReference type="InterPro" id="IPR006121">
    <property type="entry name" value="HMA_dom"/>
</dbReference>
<reference evidence="2" key="1">
    <citation type="journal article" date="2014" name="Int. J. Syst. Evol. Microbiol.">
        <title>Complete genome sequence of Corynebacterium casei LMG S-19264T (=DSM 44701T), isolated from a smear-ripened cheese.</title>
        <authorList>
            <consortium name="US DOE Joint Genome Institute (JGI-PGF)"/>
            <person name="Walter F."/>
            <person name="Albersmeier A."/>
            <person name="Kalinowski J."/>
            <person name="Ruckert C."/>
        </authorList>
    </citation>
    <scope>NUCLEOTIDE SEQUENCE</scope>
    <source>
        <strain evidence="2">JCM 4346</strain>
    </source>
</reference>
<dbReference type="Proteomes" id="UP000658320">
    <property type="component" value="Unassembled WGS sequence"/>
</dbReference>
<protein>
    <submittedName>
        <fullName evidence="2">Metal associated protein</fullName>
    </submittedName>
</protein>
<dbReference type="SUPFAM" id="SSF55008">
    <property type="entry name" value="HMA, heavy metal-associated domain"/>
    <property type="match status" value="1"/>
</dbReference>